<dbReference type="Proteomes" id="UP000015531">
    <property type="component" value="Unassembled WGS sequence"/>
</dbReference>
<dbReference type="EMBL" id="ATDP01000109">
    <property type="protein sequence ID" value="EQB10943.1"/>
    <property type="molecule type" value="Genomic_DNA"/>
</dbReference>
<dbReference type="PANTHER" id="PTHR34477:SF1">
    <property type="entry name" value="UPF0213 PROTEIN YHBQ"/>
    <property type="match status" value="1"/>
</dbReference>
<evidence type="ECO:0000256" key="1">
    <source>
        <dbReference type="ARBA" id="ARBA00007435"/>
    </source>
</evidence>
<gene>
    <name evidence="4" type="ORF">RLDS_26265</name>
</gene>
<reference evidence="4 5" key="1">
    <citation type="journal article" date="2013" name="Genome Announc.">
        <title>Draft Genome Sequence of Sphingobium lactosutens Strain DS20T, Isolated from a Hexachlorocyclohexane Dumpsite.</title>
        <authorList>
            <person name="Kumar R."/>
            <person name="Dwivedi V."/>
            <person name="Negi V."/>
            <person name="Khurana J.P."/>
            <person name="Lal R."/>
        </authorList>
    </citation>
    <scope>NUCLEOTIDE SEQUENCE [LARGE SCALE GENOMIC DNA]</scope>
    <source>
        <strain evidence="4 5">DS20</strain>
    </source>
</reference>
<organism evidence="4 5">
    <name type="scientific">Sphingobium lactosutens DS20</name>
    <dbReference type="NCBI Taxonomy" id="1331060"/>
    <lineage>
        <taxon>Bacteria</taxon>
        <taxon>Pseudomonadati</taxon>
        <taxon>Pseudomonadota</taxon>
        <taxon>Alphaproteobacteria</taxon>
        <taxon>Sphingomonadales</taxon>
        <taxon>Sphingomonadaceae</taxon>
        <taxon>Sphingobium</taxon>
    </lineage>
</organism>
<dbReference type="Pfam" id="PF01541">
    <property type="entry name" value="GIY-YIG"/>
    <property type="match status" value="1"/>
</dbReference>
<dbReference type="PATRIC" id="fig|1331060.3.peg.5105"/>
<evidence type="ECO:0000259" key="3">
    <source>
        <dbReference type="PROSITE" id="PS50164"/>
    </source>
</evidence>
<dbReference type="PROSITE" id="PS50164">
    <property type="entry name" value="GIY_YIG"/>
    <property type="match status" value="1"/>
</dbReference>
<evidence type="ECO:0000313" key="4">
    <source>
        <dbReference type="EMBL" id="EQB10943.1"/>
    </source>
</evidence>
<feature type="region of interest" description="Disordered" evidence="2">
    <location>
        <begin position="83"/>
        <end position="102"/>
    </location>
</feature>
<comment type="similarity">
    <text evidence="1">Belongs to the UPF0213 family.</text>
</comment>
<dbReference type="AlphaFoldDB" id="T0HFP8"/>
<evidence type="ECO:0000313" key="5">
    <source>
        <dbReference type="Proteomes" id="UP000015531"/>
    </source>
</evidence>
<dbReference type="SUPFAM" id="SSF82771">
    <property type="entry name" value="GIY-YIG endonuclease"/>
    <property type="match status" value="1"/>
</dbReference>
<name>T0HFP8_9SPHN</name>
<proteinExistence type="inferred from homology"/>
<sequence>MLHCNGGALYVGHTDDLERRIASHEHGAVPGFTANRLSVKLIWSEYFATRIEALEMERRVKGWSRAKKLALVRGDWDRISSLARGKGKGRASTSSARTEAGK</sequence>
<keyword evidence="5" id="KW-1185">Reference proteome</keyword>
<dbReference type="PANTHER" id="PTHR34477">
    <property type="entry name" value="UPF0213 PROTEIN YHBQ"/>
    <property type="match status" value="1"/>
</dbReference>
<dbReference type="InterPro" id="IPR000305">
    <property type="entry name" value="GIY-YIG_endonuc"/>
</dbReference>
<dbReference type="eggNOG" id="COG2827">
    <property type="taxonomic scope" value="Bacteria"/>
</dbReference>
<accession>T0HFP8</accession>
<dbReference type="InterPro" id="IPR050190">
    <property type="entry name" value="UPF0213_domain"/>
</dbReference>
<dbReference type="InterPro" id="IPR035901">
    <property type="entry name" value="GIY-YIG_endonuc_sf"/>
</dbReference>
<evidence type="ECO:0000256" key="2">
    <source>
        <dbReference type="SAM" id="MobiDB-lite"/>
    </source>
</evidence>
<feature type="domain" description="GIY-YIG" evidence="3">
    <location>
        <begin position="1"/>
        <end position="70"/>
    </location>
</feature>
<protein>
    <recommendedName>
        <fullName evidence="3">GIY-YIG domain-containing protein</fullName>
    </recommendedName>
</protein>
<feature type="compositionally biased region" description="Polar residues" evidence="2">
    <location>
        <begin position="91"/>
        <end position="102"/>
    </location>
</feature>
<dbReference type="Gene3D" id="3.40.1440.10">
    <property type="entry name" value="GIY-YIG endonuclease"/>
    <property type="match status" value="1"/>
</dbReference>
<comment type="caution">
    <text evidence="4">The sequence shown here is derived from an EMBL/GenBank/DDBJ whole genome shotgun (WGS) entry which is preliminary data.</text>
</comment>